<dbReference type="InterPro" id="IPR018728">
    <property type="entry name" value="DUF2268"/>
</dbReference>
<dbReference type="EMBL" id="CP053586">
    <property type="protein sequence ID" value="WNZ22154.1"/>
    <property type="molecule type" value="Genomic_DNA"/>
</dbReference>
<protein>
    <recommendedName>
        <fullName evidence="2">DUF2268 domain-containing protein</fullName>
    </recommendedName>
</protein>
<proteinExistence type="predicted"/>
<evidence type="ECO:0000313" key="3">
    <source>
        <dbReference type="EMBL" id="WNZ22154.1"/>
    </source>
</evidence>
<keyword evidence="1" id="KW-0812">Transmembrane</keyword>
<feature type="domain" description="DUF2268" evidence="2">
    <location>
        <begin position="5"/>
        <end position="51"/>
    </location>
</feature>
<reference evidence="3" key="1">
    <citation type="submission" date="2020-05" db="EMBL/GenBank/DDBJ databases">
        <authorList>
            <person name="Zhu T."/>
            <person name="Keshari N."/>
            <person name="Lu X."/>
        </authorList>
    </citation>
    <scope>NUCLEOTIDE SEQUENCE</scope>
    <source>
        <strain evidence="3">NK1-12</strain>
    </source>
</reference>
<dbReference type="RefSeq" id="WP_420717326.1">
    <property type="nucleotide sequence ID" value="NZ_CP053586.1"/>
</dbReference>
<sequence length="55" mass="6358">MNYGHAEWFLGQSDEILLYAGYTLGFELVSRYISKQGRKASRLYDEPAEHFQSLA</sequence>
<evidence type="ECO:0000256" key="1">
    <source>
        <dbReference type="SAM" id="Phobius"/>
    </source>
</evidence>
<accession>A0AA97AFC6</accession>
<dbReference type="AlphaFoldDB" id="A0AA97AFC6"/>
<evidence type="ECO:0000259" key="2">
    <source>
        <dbReference type="Pfam" id="PF10026"/>
    </source>
</evidence>
<organism evidence="3">
    <name type="scientific">Leptolyngbya sp. NK1-12</name>
    <dbReference type="NCBI Taxonomy" id="2547451"/>
    <lineage>
        <taxon>Bacteria</taxon>
        <taxon>Bacillati</taxon>
        <taxon>Cyanobacteriota</taxon>
        <taxon>Cyanophyceae</taxon>
        <taxon>Leptolyngbyales</taxon>
        <taxon>Leptolyngbyaceae</taxon>
        <taxon>Leptolyngbya group</taxon>
        <taxon>Leptolyngbya</taxon>
    </lineage>
</organism>
<dbReference type="Pfam" id="PF10026">
    <property type="entry name" value="DUF2268"/>
    <property type="match status" value="1"/>
</dbReference>
<keyword evidence="1" id="KW-0472">Membrane</keyword>
<name>A0AA97AFC6_9CYAN</name>
<keyword evidence="1" id="KW-1133">Transmembrane helix</keyword>
<gene>
    <name evidence="3" type="ORF">HJG54_04260</name>
</gene>
<feature type="transmembrane region" description="Helical" evidence="1">
    <location>
        <begin position="16"/>
        <end position="33"/>
    </location>
</feature>